<name>A0A915IM27_ROMCU</name>
<accession>A0A915IM27</accession>
<keyword evidence="1" id="KW-1185">Reference proteome</keyword>
<reference evidence="2" key="1">
    <citation type="submission" date="2022-11" db="UniProtKB">
        <authorList>
            <consortium name="WormBaseParasite"/>
        </authorList>
    </citation>
    <scope>IDENTIFICATION</scope>
</reference>
<proteinExistence type="predicted"/>
<dbReference type="AlphaFoldDB" id="A0A915IM27"/>
<evidence type="ECO:0000313" key="1">
    <source>
        <dbReference type="Proteomes" id="UP000887565"/>
    </source>
</evidence>
<dbReference type="WBParaSite" id="nRc.2.0.1.t14518-RA">
    <property type="protein sequence ID" value="nRc.2.0.1.t14518-RA"/>
    <property type="gene ID" value="nRc.2.0.1.g14518"/>
</dbReference>
<dbReference type="Proteomes" id="UP000887565">
    <property type="component" value="Unplaced"/>
</dbReference>
<evidence type="ECO:0000313" key="2">
    <source>
        <dbReference type="WBParaSite" id="nRc.2.0.1.t14518-RA"/>
    </source>
</evidence>
<organism evidence="1 2">
    <name type="scientific">Romanomermis culicivorax</name>
    <name type="common">Nematode worm</name>
    <dbReference type="NCBI Taxonomy" id="13658"/>
    <lineage>
        <taxon>Eukaryota</taxon>
        <taxon>Metazoa</taxon>
        <taxon>Ecdysozoa</taxon>
        <taxon>Nematoda</taxon>
        <taxon>Enoplea</taxon>
        <taxon>Dorylaimia</taxon>
        <taxon>Mermithida</taxon>
        <taxon>Mermithoidea</taxon>
        <taxon>Mermithidae</taxon>
        <taxon>Romanomermis</taxon>
    </lineage>
</organism>
<protein>
    <submittedName>
        <fullName evidence="2">Uncharacterized protein</fullName>
    </submittedName>
</protein>
<sequence length="93" mass="10551">MNFLLLCGNAIDVPSERLTCHFMNFVGASRGGIGHLVDRVLYFEIDSIKKQSSAATTKTNKAPYTVASLNRGCRISVEQLQQMLFELWYEYDK</sequence>